<accession>A0A6J5KLF8</accession>
<dbReference type="EMBL" id="LR796157">
    <property type="protein sequence ID" value="CAB4122265.1"/>
    <property type="molecule type" value="Genomic_DNA"/>
</dbReference>
<name>A0A6J5KLF8_9CAUD</name>
<protein>
    <submittedName>
        <fullName evidence="1">Uncharacterized protein</fullName>
    </submittedName>
</protein>
<proteinExistence type="predicted"/>
<sequence>MSNRDNLRHLSGLIASGKDGYVNAINAFAPEYKADASILPSEWADLSAKQTVVHFGGYLVAHKGFNAEQVYGYANVISAYYAEIDLTVDGKTINSQLSRLEERLETEHLAESNRLLALGETGEKLAQGIVRDTKSLAAAATAVMTPKMVDRITTAIRELEALLPVGEVAQFPVDTGVKVAI</sequence>
<reference evidence="1" key="1">
    <citation type="submission" date="2020-04" db="EMBL/GenBank/DDBJ databases">
        <authorList>
            <person name="Chiriac C."/>
            <person name="Salcher M."/>
            <person name="Ghai R."/>
            <person name="Kavagutti S V."/>
        </authorList>
    </citation>
    <scope>NUCLEOTIDE SEQUENCE</scope>
</reference>
<organism evidence="1">
    <name type="scientific">uncultured Caudovirales phage</name>
    <dbReference type="NCBI Taxonomy" id="2100421"/>
    <lineage>
        <taxon>Viruses</taxon>
        <taxon>Duplodnaviria</taxon>
        <taxon>Heunggongvirae</taxon>
        <taxon>Uroviricota</taxon>
        <taxon>Caudoviricetes</taxon>
        <taxon>Peduoviridae</taxon>
        <taxon>Maltschvirus</taxon>
        <taxon>Maltschvirus maltsch</taxon>
    </lineage>
</organism>
<evidence type="ECO:0000313" key="1">
    <source>
        <dbReference type="EMBL" id="CAB4122265.1"/>
    </source>
</evidence>
<gene>
    <name evidence="1" type="ORF">UFOVP27_140</name>
</gene>